<feature type="binding site" evidence="2">
    <location>
        <position position="395"/>
    </location>
    <ligand>
        <name>Fe cation</name>
        <dbReference type="ChEBI" id="CHEBI:24875"/>
    </ligand>
</feature>
<evidence type="ECO:0000256" key="3">
    <source>
        <dbReference type="SAM" id="Phobius"/>
    </source>
</evidence>
<dbReference type="STRING" id="465721.ACG33_07130"/>
<feature type="topological domain" description="Cytoplasmic" evidence="2">
    <location>
        <begin position="31"/>
        <end position="416"/>
    </location>
</feature>
<sequence>MMPAESWLVAPPLVLIGGSFIAAAAGWLLGRRSTLRSASFRNAHNAMDAGEPQSRPAARSLSEEYFRGLRFLLDEEPDKALAVFLHMVDVDNDTVETHFALGSLYRRRGQMDRAIRVHENIMARPALSEEHRLHAMFALAEDYFSAGLFDRAEQLFLQLSDGGRWHISALRYLLRIYEQQRDWEHAIEVHGRLTRVATPEHPTAIAHYYCELAEQTREVGDFDAARAYLHRAREAQRNFPRSALIRADIALDMHEPLLAATLCQRVVELHPRLLALALPRVVRAIRDGGVDGLEQQVQQRIRSEPAARAELAYAAIVAGLEDEAVVRDCLPDLLREDPSLGEIVHALAGEPGLLDSAQRGALATALGRILRRTQRYRCVECGFASSSHFWQCPGCRSWDAFAPVVLLDLMPGMQRR</sequence>
<dbReference type="GO" id="GO:0009898">
    <property type="term" value="C:cytoplasmic side of plasma membrane"/>
    <property type="evidence" value="ECO:0007669"/>
    <property type="project" value="UniProtKB-UniRule"/>
</dbReference>
<keyword evidence="2 3" id="KW-0472">Membrane</keyword>
<dbReference type="Proteomes" id="UP000070250">
    <property type="component" value="Chromosome"/>
</dbReference>
<evidence type="ECO:0000259" key="4">
    <source>
        <dbReference type="Pfam" id="PF18073"/>
    </source>
</evidence>
<dbReference type="AlphaFoldDB" id="A0A127F8W3"/>
<dbReference type="Pfam" id="PF18073">
    <property type="entry name" value="Zn_ribbon_LapB"/>
    <property type="match status" value="1"/>
</dbReference>
<dbReference type="InterPro" id="IPR030865">
    <property type="entry name" value="LapB"/>
</dbReference>
<feature type="binding site" evidence="2">
    <location>
        <position position="381"/>
    </location>
    <ligand>
        <name>Fe cation</name>
        <dbReference type="ChEBI" id="CHEBI:24875"/>
    </ligand>
</feature>
<evidence type="ECO:0000256" key="1">
    <source>
        <dbReference type="ARBA" id="ARBA00022723"/>
    </source>
</evidence>
<evidence type="ECO:0000313" key="5">
    <source>
        <dbReference type="EMBL" id="AMN46873.1"/>
    </source>
</evidence>
<proteinExistence type="inferred from homology"/>
<comment type="function">
    <text evidence="2">Modulates cellular lipopolysaccharide (LPS) levels by regulating LpxC, which is involved in lipid A biosynthesis. May act by modulating the proteolytic activity of FtsH towards LpxC. May also coordinate assembly of proteins involved in LPS synthesis at the plasma membrane.</text>
</comment>
<dbReference type="InterPro" id="IPR011990">
    <property type="entry name" value="TPR-like_helical_dom_sf"/>
</dbReference>
<keyword evidence="2" id="KW-1003">Cell membrane</keyword>
<evidence type="ECO:0000313" key="6">
    <source>
        <dbReference type="Proteomes" id="UP000070250"/>
    </source>
</evidence>
<dbReference type="HAMAP" id="MF_00994">
    <property type="entry name" value="LPS_assembly_LapB"/>
    <property type="match status" value="1"/>
</dbReference>
<keyword evidence="2 3" id="KW-1133">Transmembrane helix</keyword>
<feature type="transmembrane region" description="Helical" evidence="3">
    <location>
        <begin position="6"/>
        <end position="29"/>
    </location>
</feature>
<keyword evidence="2" id="KW-0802">TPR repeat</keyword>
<feature type="domain" description="LapB rubredoxin metal binding" evidence="4">
    <location>
        <begin position="376"/>
        <end position="403"/>
    </location>
</feature>
<gene>
    <name evidence="2" type="primary">lapB</name>
    <name evidence="5" type="ORF">ACG33_07130</name>
</gene>
<dbReference type="InterPro" id="IPR019734">
    <property type="entry name" value="TPR_rpt"/>
</dbReference>
<keyword evidence="2" id="KW-0677">Repeat</keyword>
<feature type="binding site" evidence="2">
    <location>
        <position position="392"/>
    </location>
    <ligand>
        <name>Fe cation</name>
        <dbReference type="ChEBI" id="CHEBI:24875"/>
    </ligand>
</feature>
<dbReference type="InterPro" id="IPR041166">
    <property type="entry name" value="Rubredoxin_2"/>
</dbReference>
<comment type="similarity">
    <text evidence="2">Belongs to the LapB family.</text>
</comment>
<keyword evidence="2" id="KW-0408">Iron</keyword>
<keyword evidence="1 2" id="KW-0479">Metal-binding</keyword>
<organism evidence="5 6">
    <name type="scientific">Steroidobacter denitrificans</name>
    <dbReference type="NCBI Taxonomy" id="465721"/>
    <lineage>
        <taxon>Bacteria</taxon>
        <taxon>Pseudomonadati</taxon>
        <taxon>Pseudomonadota</taxon>
        <taxon>Gammaproteobacteria</taxon>
        <taxon>Steroidobacterales</taxon>
        <taxon>Steroidobacteraceae</taxon>
        <taxon>Steroidobacter</taxon>
    </lineage>
</organism>
<keyword evidence="6" id="KW-1185">Reference proteome</keyword>
<dbReference type="KEGG" id="sdf:ACG33_07130"/>
<accession>A0A127F8W3</accession>
<dbReference type="OrthoDB" id="507476at2"/>
<dbReference type="SUPFAM" id="SSF81901">
    <property type="entry name" value="HCP-like"/>
    <property type="match status" value="1"/>
</dbReference>
<dbReference type="RefSeq" id="WP_066919901.1">
    <property type="nucleotide sequence ID" value="NZ_CP011971.1"/>
</dbReference>
<protein>
    <recommendedName>
        <fullName evidence="2">Lipopolysaccharide assembly protein B</fullName>
    </recommendedName>
</protein>
<keyword evidence="2" id="KW-0997">Cell inner membrane</keyword>
<feature type="binding site" evidence="2">
    <location>
        <position position="378"/>
    </location>
    <ligand>
        <name>Fe cation</name>
        <dbReference type="ChEBI" id="CHEBI:24875"/>
    </ligand>
</feature>
<dbReference type="GO" id="GO:0046890">
    <property type="term" value="P:regulation of lipid biosynthetic process"/>
    <property type="evidence" value="ECO:0007669"/>
    <property type="project" value="UniProtKB-UniRule"/>
</dbReference>
<dbReference type="GO" id="GO:0008653">
    <property type="term" value="P:lipopolysaccharide metabolic process"/>
    <property type="evidence" value="ECO:0007669"/>
    <property type="project" value="InterPro"/>
</dbReference>
<dbReference type="Pfam" id="PF13176">
    <property type="entry name" value="TPR_7"/>
    <property type="match status" value="1"/>
</dbReference>
<dbReference type="GO" id="GO:0005506">
    <property type="term" value="F:iron ion binding"/>
    <property type="evidence" value="ECO:0007669"/>
    <property type="project" value="UniProtKB-UniRule"/>
</dbReference>
<reference evidence="5 6" key="1">
    <citation type="submission" date="2015-06" db="EMBL/GenBank/DDBJ databases">
        <title>A Comprehensive Approach to Explore the Metabolic and Phylogenetic Diversity of Bacterial Steroid Degradation in the Environment: Testosterone as an Example.</title>
        <authorList>
            <person name="Yang F.-C."/>
            <person name="Chen Y.-L."/>
            <person name="Yu C.-P."/>
            <person name="Tang S.-L."/>
            <person name="Wang P.-H."/>
            <person name="Ismail W."/>
            <person name="Wang C.-H."/>
            <person name="Yang C.-Y."/>
            <person name="Chiang Y.-R."/>
        </authorList>
    </citation>
    <scope>NUCLEOTIDE SEQUENCE [LARGE SCALE GENOMIC DNA]</scope>
    <source>
        <strain evidence="5 6">DSM 18526</strain>
    </source>
</reference>
<evidence type="ECO:0000256" key="2">
    <source>
        <dbReference type="HAMAP-Rule" id="MF_00994"/>
    </source>
</evidence>
<dbReference type="EMBL" id="CP011971">
    <property type="protein sequence ID" value="AMN46873.1"/>
    <property type="molecule type" value="Genomic_DNA"/>
</dbReference>
<dbReference type="Gene3D" id="1.25.40.10">
    <property type="entry name" value="Tetratricopeptide repeat domain"/>
    <property type="match status" value="2"/>
</dbReference>
<comment type="subcellular location">
    <subcellularLocation>
        <location evidence="2">Cell inner membrane</location>
        <topology evidence="2">Single-pass membrane protein</topology>
        <orientation evidence="2">Cytoplasmic side</orientation>
    </subcellularLocation>
</comment>
<name>A0A127F8W3_STEDE</name>
<keyword evidence="2 3" id="KW-0812">Transmembrane</keyword>